<dbReference type="SUPFAM" id="SSF52743">
    <property type="entry name" value="Subtilisin-like"/>
    <property type="match status" value="1"/>
</dbReference>
<dbReference type="EMBL" id="JADEWU010000002">
    <property type="protein sequence ID" value="MBE9141912.1"/>
    <property type="molecule type" value="Genomic_DNA"/>
</dbReference>
<feature type="domain" description="Peptidase C-terminal archaeal/bacterial" evidence="8">
    <location>
        <begin position="227"/>
        <end position="297"/>
    </location>
</feature>
<dbReference type="PRINTS" id="PR00313">
    <property type="entry name" value="CABNDNGRPT"/>
</dbReference>
<sequence>MIGATPEGYYALTFGSDNFTIIPNLLINSPQGLLALDGNDTVFGSTVTDIISGNQGDDSLFGNDGNDWIRGDEDNDYIDGGLGDDTLIGGLGQDILVGSLGQDWFYGQENSDLFVIQLERSATNSMYGDLIQDFNPVEDTIGLRGGFTEASLQLQPFEGGTFVQDLITGQIMATVYAVTPEQLQGHLINVENSNLDHFNNVSNGAIDLGILTNPLSLNNFVGDSDIYDFYRFTLNTPSEVKIDLTGLSGDADLVLYQDVNADGLISETEQAYSQENDLNPEKIVQLLASGNYFLWVRQYQGDANYNLNLSTSPLPPLQPDNTESDPTTVKTVETPYSGATFNDVVEPFDTLDIYRVQLPTQSDITVNLNFLNSSANADADIWIVRDSNGNGNLDEFENAVGSDQLGTTPEKITLKGMNPGDYFVGVQQVEGNTGYTLDLLATPNSSRPQFLEPSGIPNYSSYYGWGMVDAAKAVALATGQTTPYPDYPTSTLSGDIPTYGNFADLNVMNVPEVWNQGYTGEGVIVAVLDTGVDLKHFDLADNIWVNSQEANGQPGIDDDNNGYIDDVNGYDFVDNDPNPNPNFKELETDHGTHVAGTIAAAANGDSAYSNGQWNVNGVAFNAQIMPVRVISNMKKFDETVAEGIRYAVKNGAKVINISAGEHSPDSQQGLVPQPQIKAELEKAKEQGVTVVISAGNERSNFAEGLVTLPAYPSRFSEDDLAISVGAVNSSNSNNLQFATFSNPAGVKSSNFVVAPGVDVWSTVPKIIYTTKGGTSMAAPYVSGVIALMLEADPNLTVDQIQDILIQTANPQAITGIEISTVIPPDVAIA</sequence>
<evidence type="ECO:0000259" key="8">
    <source>
        <dbReference type="Pfam" id="PF04151"/>
    </source>
</evidence>
<dbReference type="InterPro" id="IPR023827">
    <property type="entry name" value="Peptidase_S8_Asp-AS"/>
</dbReference>
<dbReference type="PROSITE" id="PS51892">
    <property type="entry name" value="SUBTILASE"/>
    <property type="match status" value="1"/>
</dbReference>
<evidence type="ECO:0000256" key="1">
    <source>
        <dbReference type="ARBA" id="ARBA00011073"/>
    </source>
</evidence>
<evidence type="ECO:0000256" key="3">
    <source>
        <dbReference type="ARBA" id="ARBA00022801"/>
    </source>
</evidence>
<dbReference type="PANTHER" id="PTHR43399:SF4">
    <property type="entry name" value="CELL WALL-ASSOCIATED PROTEASE"/>
    <property type="match status" value="1"/>
</dbReference>
<evidence type="ECO:0000256" key="6">
    <source>
        <dbReference type="RuleBase" id="RU003355"/>
    </source>
</evidence>
<keyword evidence="2 5" id="KW-0645">Protease</keyword>
<reference evidence="9 10" key="1">
    <citation type="submission" date="2020-10" db="EMBL/GenBank/DDBJ databases">
        <authorList>
            <person name="Castelo-Branco R."/>
            <person name="Eusebio N."/>
            <person name="Adriana R."/>
            <person name="Vieira A."/>
            <person name="Brugerolle De Fraissinette N."/>
            <person name="Rezende De Castro R."/>
            <person name="Schneider M.P."/>
            <person name="Vasconcelos V."/>
            <person name="Leao P.N."/>
        </authorList>
    </citation>
    <scope>NUCLEOTIDE SEQUENCE [LARGE SCALE GENOMIC DNA]</scope>
    <source>
        <strain evidence="9 10">LEGE 06226</strain>
    </source>
</reference>
<dbReference type="InterPro" id="IPR011049">
    <property type="entry name" value="Serralysin-like_metalloprot_C"/>
</dbReference>
<evidence type="ECO:0000313" key="9">
    <source>
        <dbReference type="EMBL" id="MBE9141912.1"/>
    </source>
</evidence>
<evidence type="ECO:0000256" key="2">
    <source>
        <dbReference type="ARBA" id="ARBA00022670"/>
    </source>
</evidence>
<feature type="active site" description="Charge relay system" evidence="5">
    <location>
        <position position="590"/>
    </location>
</feature>
<comment type="similarity">
    <text evidence="1 5 6">Belongs to the peptidase S8 family.</text>
</comment>
<dbReference type="SUPFAM" id="SSF89260">
    <property type="entry name" value="Collagen-binding domain"/>
    <property type="match status" value="2"/>
</dbReference>
<keyword evidence="4 5" id="KW-0720">Serine protease</keyword>
<feature type="active site" description="Charge relay system" evidence="5">
    <location>
        <position position="529"/>
    </location>
</feature>
<dbReference type="Gene3D" id="2.150.10.10">
    <property type="entry name" value="Serralysin-like metalloprotease, C-terminal"/>
    <property type="match status" value="1"/>
</dbReference>
<dbReference type="PROSITE" id="PS00137">
    <property type="entry name" value="SUBTILASE_HIS"/>
    <property type="match status" value="1"/>
</dbReference>
<dbReference type="InterPro" id="IPR022398">
    <property type="entry name" value="Peptidase_S8_His-AS"/>
</dbReference>
<protein>
    <submittedName>
        <fullName evidence="9">S8 family serine peptidase</fullName>
    </submittedName>
</protein>
<dbReference type="InterPro" id="IPR051048">
    <property type="entry name" value="Peptidase_S8/S53_subtilisin"/>
</dbReference>
<accession>A0ABR9U656</accession>
<feature type="active site" description="Charge relay system" evidence="5">
    <location>
        <position position="775"/>
    </location>
</feature>
<dbReference type="InterPro" id="IPR036852">
    <property type="entry name" value="Peptidase_S8/S53_dom_sf"/>
</dbReference>
<name>A0ABR9U656_9CYAN</name>
<dbReference type="Pfam" id="PF00082">
    <property type="entry name" value="Peptidase_S8"/>
    <property type="match status" value="1"/>
</dbReference>
<dbReference type="InterPro" id="IPR018511">
    <property type="entry name" value="Hemolysin-typ_Ca-bd_CS"/>
</dbReference>
<dbReference type="PROSITE" id="PS00138">
    <property type="entry name" value="SUBTILASE_SER"/>
    <property type="match status" value="1"/>
</dbReference>
<evidence type="ECO:0000256" key="4">
    <source>
        <dbReference type="ARBA" id="ARBA00022825"/>
    </source>
</evidence>
<proteinExistence type="inferred from homology"/>
<dbReference type="SUPFAM" id="SSF51120">
    <property type="entry name" value="beta-Roll"/>
    <property type="match status" value="1"/>
</dbReference>
<feature type="domain" description="Peptidase S8/S53" evidence="7">
    <location>
        <begin position="520"/>
        <end position="810"/>
    </location>
</feature>
<dbReference type="Pfam" id="PF00353">
    <property type="entry name" value="HemolysinCabind"/>
    <property type="match status" value="2"/>
</dbReference>
<dbReference type="Gene3D" id="3.40.50.200">
    <property type="entry name" value="Peptidase S8/S53 domain"/>
    <property type="match status" value="1"/>
</dbReference>
<dbReference type="InterPro" id="IPR015500">
    <property type="entry name" value="Peptidase_S8_subtilisin-rel"/>
</dbReference>
<organism evidence="9 10">
    <name type="scientific">Planktothrix mougeotii LEGE 06226</name>
    <dbReference type="NCBI Taxonomy" id="1828728"/>
    <lineage>
        <taxon>Bacteria</taxon>
        <taxon>Bacillati</taxon>
        <taxon>Cyanobacteriota</taxon>
        <taxon>Cyanophyceae</taxon>
        <taxon>Oscillatoriophycideae</taxon>
        <taxon>Oscillatoriales</taxon>
        <taxon>Microcoleaceae</taxon>
        <taxon>Planktothrix</taxon>
    </lineage>
</organism>
<dbReference type="Pfam" id="PF04151">
    <property type="entry name" value="PPC"/>
    <property type="match status" value="1"/>
</dbReference>
<keyword evidence="3 5" id="KW-0378">Hydrolase</keyword>
<dbReference type="PANTHER" id="PTHR43399">
    <property type="entry name" value="SUBTILISIN-RELATED"/>
    <property type="match status" value="1"/>
</dbReference>
<evidence type="ECO:0000256" key="5">
    <source>
        <dbReference type="PROSITE-ProRule" id="PRU01240"/>
    </source>
</evidence>
<dbReference type="PRINTS" id="PR00723">
    <property type="entry name" value="SUBTILISIN"/>
</dbReference>
<keyword evidence="10" id="KW-1185">Reference proteome</keyword>
<dbReference type="InterPro" id="IPR007280">
    <property type="entry name" value="Peptidase_C_arc/bac"/>
</dbReference>
<evidence type="ECO:0000259" key="7">
    <source>
        <dbReference type="Pfam" id="PF00082"/>
    </source>
</evidence>
<dbReference type="PROSITE" id="PS00330">
    <property type="entry name" value="HEMOLYSIN_CALCIUM"/>
    <property type="match status" value="1"/>
</dbReference>
<dbReference type="InterPro" id="IPR000209">
    <property type="entry name" value="Peptidase_S8/S53_dom"/>
</dbReference>
<dbReference type="Proteomes" id="UP000640725">
    <property type="component" value="Unassembled WGS sequence"/>
</dbReference>
<gene>
    <name evidence="9" type="ORF">IQ236_01575</name>
</gene>
<dbReference type="InterPro" id="IPR023828">
    <property type="entry name" value="Peptidase_S8_Ser-AS"/>
</dbReference>
<dbReference type="Gene3D" id="2.60.120.380">
    <property type="match status" value="2"/>
</dbReference>
<dbReference type="PROSITE" id="PS00136">
    <property type="entry name" value="SUBTILASE_ASP"/>
    <property type="match status" value="1"/>
</dbReference>
<comment type="caution">
    <text evidence="9">The sequence shown here is derived from an EMBL/GenBank/DDBJ whole genome shotgun (WGS) entry which is preliminary data.</text>
</comment>
<dbReference type="RefSeq" id="WP_193867651.1">
    <property type="nucleotide sequence ID" value="NZ_JADEWU010000002.1"/>
</dbReference>
<evidence type="ECO:0000313" key="10">
    <source>
        <dbReference type="Proteomes" id="UP000640725"/>
    </source>
</evidence>
<dbReference type="InterPro" id="IPR001343">
    <property type="entry name" value="Hemolysn_Ca-bd"/>
</dbReference>